<gene>
    <name evidence="1" type="ORF">L3X38_034424</name>
</gene>
<dbReference type="EMBL" id="JAJFAZ020000006">
    <property type="protein sequence ID" value="KAI5325350.1"/>
    <property type="molecule type" value="Genomic_DNA"/>
</dbReference>
<evidence type="ECO:0000313" key="2">
    <source>
        <dbReference type="Proteomes" id="UP001054821"/>
    </source>
</evidence>
<accession>A0AAD4VHT2</accession>
<evidence type="ECO:0000313" key="1">
    <source>
        <dbReference type="EMBL" id="KAI5325350.1"/>
    </source>
</evidence>
<proteinExistence type="predicted"/>
<name>A0AAD4VHT2_PRUDU</name>
<protein>
    <submittedName>
        <fullName evidence="1">Uncharacterized protein</fullName>
    </submittedName>
</protein>
<sequence>MASIFVPEPALLPNSAAFRFFSRLIGCPIELLVENRITWFSVIDDDWEIGRSWFQIYDLLALDTISGQGRTDTQPVSRSGQLLENFQRGTELAQ</sequence>
<dbReference type="Proteomes" id="UP001054821">
    <property type="component" value="Chromosome 6"/>
</dbReference>
<comment type="caution">
    <text evidence="1">The sequence shown here is derived from an EMBL/GenBank/DDBJ whole genome shotgun (WGS) entry which is preliminary data.</text>
</comment>
<keyword evidence="2" id="KW-1185">Reference proteome</keyword>
<dbReference type="AlphaFoldDB" id="A0AAD4VHT2"/>
<reference evidence="1 2" key="1">
    <citation type="journal article" date="2022" name="G3 (Bethesda)">
        <title>Whole-genome sequence and methylome profiling of the almond [Prunus dulcis (Mill.) D.A. Webb] cultivar 'Nonpareil'.</title>
        <authorList>
            <person name="D'Amico-Willman K.M."/>
            <person name="Ouma W.Z."/>
            <person name="Meulia T."/>
            <person name="Sideli G.M."/>
            <person name="Gradziel T.M."/>
            <person name="Fresnedo-Ramirez J."/>
        </authorList>
    </citation>
    <scope>NUCLEOTIDE SEQUENCE [LARGE SCALE GENOMIC DNA]</scope>
    <source>
        <strain evidence="1">Clone GOH B32 T37-40</strain>
    </source>
</reference>
<organism evidence="1 2">
    <name type="scientific">Prunus dulcis</name>
    <name type="common">Almond</name>
    <name type="synonym">Amygdalus dulcis</name>
    <dbReference type="NCBI Taxonomy" id="3755"/>
    <lineage>
        <taxon>Eukaryota</taxon>
        <taxon>Viridiplantae</taxon>
        <taxon>Streptophyta</taxon>
        <taxon>Embryophyta</taxon>
        <taxon>Tracheophyta</taxon>
        <taxon>Spermatophyta</taxon>
        <taxon>Magnoliopsida</taxon>
        <taxon>eudicotyledons</taxon>
        <taxon>Gunneridae</taxon>
        <taxon>Pentapetalae</taxon>
        <taxon>rosids</taxon>
        <taxon>fabids</taxon>
        <taxon>Rosales</taxon>
        <taxon>Rosaceae</taxon>
        <taxon>Amygdaloideae</taxon>
        <taxon>Amygdaleae</taxon>
        <taxon>Prunus</taxon>
    </lineage>
</organism>